<sequence length="86" mass="9289">MADTDYCAVTGAGDDGGGGDEDYWTIDAESDCYCWPDGWNDVHFHGSICLLLKRMSLYWSYSHSLVEAAGALELNVKAAAAVTTSF</sequence>
<dbReference type="EMBL" id="CADCXW020000018">
    <property type="protein sequence ID" value="CAD1552622.1"/>
    <property type="molecule type" value="Genomic_DNA"/>
</dbReference>
<organism evidence="1">
    <name type="scientific">Bracon brevicornis</name>
    <dbReference type="NCBI Taxonomy" id="1563983"/>
    <lineage>
        <taxon>Eukaryota</taxon>
        <taxon>Metazoa</taxon>
        <taxon>Ecdysozoa</taxon>
        <taxon>Arthropoda</taxon>
        <taxon>Hexapoda</taxon>
        <taxon>Insecta</taxon>
        <taxon>Pterygota</taxon>
        <taxon>Neoptera</taxon>
        <taxon>Endopterygota</taxon>
        <taxon>Hymenoptera</taxon>
        <taxon>Apocrita</taxon>
        <taxon>Ichneumonoidea</taxon>
        <taxon>Braconidae</taxon>
        <taxon>Braconinae</taxon>
        <taxon>Bracon</taxon>
    </lineage>
</organism>
<name>A0A6V7JMB5_9HYME</name>
<proteinExistence type="predicted"/>
<gene>
    <name evidence="1" type="ORF">BBRV_LOCUS55355</name>
</gene>
<accession>A0A6V7JMB5</accession>
<reference evidence="1" key="1">
    <citation type="submission" date="2020-07" db="EMBL/GenBank/DDBJ databases">
        <authorList>
            <person name="Ferguson B K."/>
        </authorList>
    </citation>
    <scope>NUCLEOTIDE SEQUENCE</scope>
    <source>
        <strain evidence="1">L06</strain>
    </source>
</reference>
<dbReference type="AlphaFoldDB" id="A0A6V7JMB5"/>
<evidence type="ECO:0000313" key="1">
    <source>
        <dbReference type="EMBL" id="CAD1552622.1"/>
    </source>
</evidence>
<protein>
    <submittedName>
        <fullName evidence="1">Uncharacterized protein</fullName>
    </submittedName>
</protein>